<dbReference type="Gene3D" id="2.60.120.260">
    <property type="entry name" value="Galactose-binding domain-like"/>
    <property type="match status" value="1"/>
</dbReference>
<dbReference type="OrthoDB" id="9780658at2"/>
<evidence type="ECO:0000256" key="2">
    <source>
        <dbReference type="ARBA" id="ARBA00022723"/>
    </source>
</evidence>
<keyword evidence="2" id="KW-0479">Metal-binding</keyword>
<dbReference type="Gene3D" id="3.50.50.60">
    <property type="entry name" value="FAD/NAD(P)-binding domain"/>
    <property type="match status" value="1"/>
</dbReference>
<comment type="caution">
    <text evidence="6">The sequence shown here is derived from an EMBL/GenBank/DDBJ whole genome shotgun (WGS) entry which is preliminary data.</text>
</comment>
<proteinExistence type="predicted"/>
<dbReference type="Pfam" id="PF12831">
    <property type="entry name" value="FAD_oxidored"/>
    <property type="match status" value="1"/>
</dbReference>
<dbReference type="Proteomes" id="UP000307943">
    <property type="component" value="Unassembled WGS sequence"/>
</dbReference>
<gene>
    <name evidence="6" type="ORF">FE784_29540</name>
</gene>
<evidence type="ECO:0000256" key="4">
    <source>
        <dbReference type="ARBA" id="ARBA00023004"/>
    </source>
</evidence>
<evidence type="ECO:0000313" key="7">
    <source>
        <dbReference type="Proteomes" id="UP000307943"/>
    </source>
</evidence>
<dbReference type="RefSeq" id="WP_139605861.1">
    <property type="nucleotide sequence ID" value="NZ_VDCQ01000055.1"/>
</dbReference>
<keyword evidence="7" id="KW-1185">Reference proteome</keyword>
<dbReference type="PANTHER" id="PTHR43498:SF1">
    <property type="entry name" value="COB--COM HETERODISULFIDE REDUCTASE IRON-SULFUR SUBUNIT A"/>
    <property type="match status" value="1"/>
</dbReference>
<keyword evidence="3" id="KW-0560">Oxidoreductase</keyword>
<protein>
    <submittedName>
        <fullName evidence="6">FAD-dependent oxidoreductase</fullName>
    </submittedName>
</protein>
<dbReference type="AlphaFoldDB" id="A0A5C4T0Y5"/>
<reference evidence="6 7" key="1">
    <citation type="submission" date="2019-05" db="EMBL/GenBank/DDBJ databases">
        <title>We sequenced the genome of Paenibacillus hemerocallicola KCTC 33185 for further insight into its adaptation and study the phylogeny of Paenibacillus.</title>
        <authorList>
            <person name="Narsing Rao M.P."/>
        </authorList>
    </citation>
    <scope>NUCLEOTIDE SEQUENCE [LARGE SCALE GENOMIC DNA]</scope>
    <source>
        <strain evidence="6 7">KCTC 33185</strain>
    </source>
</reference>
<organism evidence="6 7">
    <name type="scientific">Paenibacillus hemerocallicola</name>
    <dbReference type="NCBI Taxonomy" id="1172614"/>
    <lineage>
        <taxon>Bacteria</taxon>
        <taxon>Bacillati</taxon>
        <taxon>Bacillota</taxon>
        <taxon>Bacilli</taxon>
        <taxon>Bacillales</taxon>
        <taxon>Paenibacillaceae</taxon>
        <taxon>Paenibacillus</taxon>
    </lineage>
</organism>
<evidence type="ECO:0000256" key="1">
    <source>
        <dbReference type="ARBA" id="ARBA00022485"/>
    </source>
</evidence>
<dbReference type="GO" id="GO:0016491">
    <property type="term" value="F:oxidoreductase activity"/>
    <property type="evidence" value="ECO:0007669"/>
    <property type="project" value="UniProtKB-KW"/>
</dbReference>
<keyword evidence="1" id="KW-0004">4Fe-4S</keyword>
<keyword evidence="5" id="KW-0411">Iron-sulfur</keyword>
<dbReference type="SUPFAM" id="SSF51905">
    <property type="entry name" value="FAD/NAD(P)-binding domain"/>
    <property type="match status" value="1"/>
</dbReference>
<dbReference type="InterPro" id="IPR039650">
    <property type="entry name" value="HdrA-like"/>
</dbReference>
<sequence>MRFETVISDVTVIGGGLAGVCAAVSAARLGKRVALVQNRPVLGGNSSSEIRVWVLGATGLGVNRYARETGIIGEMIVENQYLNPDGNPYIWDMVMLETVRKESNIRLFLNTNVHEVEADGDDLNRTIHSVTGWMMGSERKIRFESPVFLDCTGDGLVGFLAGAKYRLGREAKSEFNEDWAPDEADSITLGSTLLFYTKDAGHPVKYIPPSFAKDITQTAIPMKRVFKSGDSGCHYWWIEWGGEIDTLHDNERIRDELWSVIYGIWDYIKNSGKFDADNMTLEWVGSVPGKREYRRFVGDHMLTMNDLKEQAQFEDNVAMGGWSIDLHPPEGMYASDYVSKLFCVDGTFRIPFRCLYSANVSNLLFAGRNISATHVAFGATRVMATCSAMGEAAGAAAALCVDKAVAPRELYRHHIRELQQTLLWQDAAMFGLTYEDAADLAVRAKITASSHLAKVEVDDPGTPFELDTDVAFLLPVDPRIDNIEILLDVRQNTVVEVEVWGTGKPENYIPHAMIVRSAADVKAGGRQWVKFNLPWSPDQPQNAFVIVKENAHISLYQSQSPRTGVLSFIKEKNANISSLLTALDNEQQVVKWSMKRLVRKPFCFRLTDDTHAYVPEKVTNGYLRPYGGPHMWVSAPMREGRDEWLELQWDRPYDVSEIHLTFNDDVNEDLVNLHYKRTPFEIIPELVKNYRIEAQSNGAWTVLAAASDNRKRRNVHRLDQAVKTDRLRLIIESTNGTPFAEVVAIRVV</sequence>
<evidence type="ECO:0000256" key="3">
    <source>
        <dbReference type="ARBA" id="ARBA00023002"/>
    </source>
</evidence>
<evidence type="ECO:0000313" key="6">
    <source>
        <dbReference type="EMBL" id="TNJ62674.1"/>
    </source>
</evidence>
<evidence type="ECO:0000256" key="5">
    <source>
        <dbReference type="ARBA" id="ARBA00023014"/>
    </source>
</evidence>
<name>A0A5C4T0Y5_9BACL</name>
<dbReference type="EMBL" id="VDCQ01000055">
    <property type="protein sequence ID" value="TNJ62674.1"/>
    <property type="molecule type" value="Genomic_DNA"/>
</dbReference>
<dbReference type="PANTHER" id="PTHR43498">
    <property type="entry name" value="FERREDOXIN:COB-COM HETERODISULFIDE REDUCTASE SUBUNIT A"/>
    <property type="match status" value="1"/>
</dbReference>
<dbReference type="GO" id="GO:0051539">
    <property type="term" value="F:4 iron, 4 sulfur cluster binding"/>
    <property type="evidence" value="ECO:0007669"/>
    <property type="project" value="UniProtKB-KW"/>
</dbReference>
<dbReference type="GO" id="GO:0046872">
    <property type="term" value="F:metal ion binding"/>
    <property type="evidence" value="ECO:0007669"/>
    <property type="project" value="UniProtKB-KW"/>
</dbReference>
<keyword evidence="4" id="KW-0408">Iron</keyword>
<dbReference type="InterPro" id="IPR036188">
    <property type="entry name" value="FAD/NAD-bd_sf"/>
</dbReference>
<accession>A0A5C4T0Y5</accession>